<protein>
    <recommendedName>
        <fullName evidence="3">N-acetyltransferase domain-containing protein</fullName>
    </recommendedName>
</protein>
<dbReference type="Pfam" id="PF00583">
    <property type="entry name" value="Acetyltransf_1"/>
    <property type="match status" value="1"/>
</dbReference>
<keyword evidence="2" id="KW-0012">Acyltransferase</keyword>
<dbReference type="SUPFAM" id="SSF55729">
    <property type="entry name" value="Acyl-CoA N-acyltransferases (Nat)"/>
    <property type="match status" value="1"/>
</dbReference>
<evidence type="ECO:0000256" key="1">
    <source>
        <dbReference type="ARBA" id="ARBA00022679"/>
    </source>
</evidence>
<evidence type="ECO:0000313" key="4">
    <source>
        <dbReference type="EMBL" id="BBL06978.1"/>
    </source>
</evidence>
<sequence length="165" mass="18936">MDTRTPNHPHAAGRPDPVVIREYTPADKADVLRLIRLNTPASFAPAEEADLDEYLEHRRELYYVLLANGTIAGCGGINFADGGTTAKISWDIVHPAWQGRSLGTRLLEYRIEKLESLGGIRRITVRTSRQAHRFYEKRGFVLREVRRDYWAEGFDLYAMEYTGRR</sequence>
<dbReference type="Gene3D" id="3.40.630.30">
    <property type="match status" value="1"/>
</dbReference>
<dbReference type="InterPro" id="IPR050832">
    <property type="entry name" value="Bact_Acetyltransf"/>
</dbReference>
<dbReference type="AlphaFoldDB" id="A0A4Y1X3Q8"/>
<reference evidence="5" key="1">
    <citation type="submission" date="2019-06" db="EMBL/GenBank/DDBJ databases">
        <title>Alistipes onderdonkii subsp. vulgaris subsp. nov., Alistipes dispar sp. nov. and Alistipes communis sp. nov., isolated from human faeces, and creation of Alistipes onderdonkii subsp. onderdonkii subsp. nov.</title>
        <authorList>
            <person name="Sakamoto M."/>
            <person name="Ikeyama N."/>
            <person name="Ogata Y."/>
            <person name="Suda W."/>
            <person name="Iino T."/>
            <person name="Hattori M."/>
            <person name="Ohkuma M."/>
        </authorList>
    </citation>
    <scope>NUCLEOTIDE SEQUENCE [LARGE SCALE GENOMIC DNA]</scope>
    <source>
        <strain evidence="5">5CPEGH6</strain>
    </source>
</reference>
<evidence type="ECO:0000256" key="2">
    <source>
        <dbReference type="ARBA" id="ARBA00023315"/>
    </source>
</evidence>
<dbReference type="OrthoDB" id="961272at2"/>
<dbReference type="Proteomes" id="UP000319374">
    <property type="component" value="Chromosome"/>
</dbReference>
<dbReference type="PROSITE" id="PS51186">
    <property type="entry name" value="GNAT"/>
    <property type="match status" value="1"/>
</dbReference>
<evidence type="ECO:0000313" key="5">
    <source>
        <dbReference type="Proteomes" id="UP000319374"/>
    </source>
</evidence>
<dbReference type="RefSeq" id="WP_141428903.1">
    <property type="nucleotide sequence ID" value="NZ_AP019736.1"/>
</dbReference>
<dbReference type="CDD" id="cd04301">
    <property type="entry name" value="NAT_SF"/>
    <property type="match status" value="1"/>
</dbReference>
<evidence type="ECO:0000259" key="3">
    <source>
        <dbReference type="PROSITE" id="PS51186"/>
    </source>
</evidence>
<dbReference type="GeneID" id="98673600"/>
<name>A0A4Y1X3Q8_9BACT</name>
<dbReference type="GO" id="GO:0016747">
    <property type="term" value="F:acyltransferase activity, transferring groups other than amino-acyl groups"/>
    <property type="evidence" value="ECO:0007669"/>
    <property type="project" value="InterPro"/>
</dbReference>
<dbReference type="InterPro" id="IPR016181">
    <property type="entry name" value="Acyl_CoA_acyltransferase"/>
</dbReference>
<dbReference type="InterPro" id="IPR000182">
    <property type="entry name" value="GNAT_dom"/>
</dbReference>
<keyword evidence="1" id="KW-0808">Transferase</keyword>
<organism evidence="4 5">
    <name type="scientific">Alistipes dispar</name>
    <dbReference type="NCBI Taxonomy" id="2585119"/>
    <lineage>
        <taxon>Bacteria</taxon>
        <taxon>Pseudomonadati</taxon>
        <taxon>Bacteroidota</taxon>
        <taxon>Bacteroidia</taxon>
        <taxon>Bacteroidales</taxon>
        <taxon>Rikenellaceae</taxon>
        <taxon>Alistipes</taxon>
    </lineage>
</organism>
<proteinExistence type="predicted"/>
<dbReference type="KEGG" id="ada:A5CPEGH6_16160"/>
<feature type="domain" description="N-acetyltransferase" evidence="3">
    <location>
        <begin position="18"/>
        <end position="164"/>
    </location>
</feature>
<dbReference type="PANTHER" id="PTHR43877">
    <property type="entry name" value="AMINOALKYLPHOSPHONATE N-ACETYLTRANSFERASE-RELATED-RELATED"/>
    <property type="match status" value="1"/>
</dbReference>
<dbReference type="EMBL" id="AP019736">
    <property type="protein sequence ID" value="BBL06978.1"/>
    <property type="molecule type" value="Genomic_DNA"/>
</dbReference>
<keyword evidence="5" id="KW-1185">Reference proteome</keyword>
<gene>
    <name evidence="4" type="ORF">A5CPEGH6_16160</name>
</gene>
<accession>A0A4Y1X3Q8</accession>